<name>A0A9X3CJI8_9VIBR</name>
<gene>
    <name evidence="1" type="ORF">MD483_23230</name>
</gene>
<evidence type="ECO:0000313" key="1">
    <source>
        <dbReference type="EMBL" id="MCW8336719.1"/>
    </source>
</evidence>
<sequence length="70" mass="7960">MSARNLSELLNTTLLIHSEKLSNLDRDTLTGFLEQLNRGRALSNKQIKLCQKLVRKTNQACVFIHDPNVP</sequence>
<dbReference type="AlphaFoldDB" id="A0A9X3CJI8"/>
<dbReference type="RefSeq" id="WP_265689771.1">
    <property type="nucleotide sequence ID" value="NZ_JAKRRX010000369.1"/>
</dbReference>
<keyword evidence="2" id="KW-1185">Reference proteome</keyword>
<dbReference type="EMBL" id="JAKRRX010000369">
    <property type="protein sequence ID" value="MCW8336719.1"/>
    <property type="molecule type" value="Genomic_DNA"/>
</dbReference>
<proteinExistence type="predicted"/>
<protein>
    <submittedName>
        <fullName evidence="1">Uncharacterized protein</fullName>
    </submittedName>
</protein>
<evidence type="ECO:0000313" key="2">
    <source>
        <dbReference type="Proteomes" id="UP001155586"/>
    </source>
</evidence>
<comment type="caution">
    <text evidence="1">The sequence shown here is derived from an EMBL/GenBank/DDBJ whole genome shotgun (WGS) entry which is preliminary data.</text>
</comment>
<reference evidence="1" key="1">
    <citation type="submission" date="2022-02" db="EMBL/GenBank/DDBJ databases">
        <title>Vibrio sp. nov., a new bacterium isolated from Bohai sea, China.</title>
        <authorList>
            <person name="Yuan Y."/>
        </authorList>
    </citation>
    <scope>NUCLEOTIDE SEQUENCE</scope>
    <source>
        <strain evidence="1">DBSS07</strain>
    </source>
</reference>
<dbReference type="Proteomes" id="UP001155586">
    <property type="component" value="Unassembled WGS sequence"/>
</dbReference>
<accession>A0A9X3CJI8</accession>
<organism evidence="1 2">
    <name type="scientific">Vibrio paucivorans</name>
    <dbReference type="NCBI Taxonomy" id="2829489"/>
    <lineage>
        <taxon>Bacteria</taxon>
        <taxon>Pseudomonadati</taxon>
        <taxon>Pseudomonadota</taxon>
        <taxon>Gammaproteobacteria</taxon>
        <taxon>Vibrionales</taxon>
        <taxon>Vibrionaceae</taxon>
        <taxon>Vibrio</taxon>
    </lineage>
</organism>